<proteinExistence type="predicted"/>
<dbReference type="KEGG" id="acht:bsdcttw_46520"/>
<gene>
    <name evidence="1" type="ORF">bsdcttw_46520</name>
</gene>
<dbReference type="AlphaFoldDB" id="A0A7M3SAJ4"/>
<keyword evidence="2" id="KW-1185">Reference proteome</keyword>
<reference evidence="1 2" key="2">
    <citation type="submission" date="2020-08" db="EMBL/GenBank/DDBJ databases">
        <authorList>
            <person name="Ueki A."/>
            <person name="Tonouchi A."/>
        </authorList>
    </citation>
    <scope>NUCLEOTIDE SEQUENCE [LARGE SCALE GENOMIC DNA]</scope>
    <source>
        <strain evidence="1 2">CTTW</strain>
    </source>
</reference>
<dbReference type="EMBL" id="AP023368">
    <property type="protein sequence ID" value="BCK01612.1"/>
    <property type="molecule type" value="Genomic_DNA"/>
</dbReference>
<name>A0A7M3SAJ4_9FIRM</name>
<organism evidence="1 2">
    <name type="scientific">Anaerocolumna chitinilytica</name>
    <dbReference type="NCBI Taxonomy" id="1727145"/>
    <lineage>
        <taxon>Bacteria</taxon>
        <taxon>Bacillati</taxon>
        <taxon>Bacillota</taxon>
        <taxon>Clostridia</taxon>
        <taxon>Lachnospirales</taxon>
        <taxon>Lachnospiraceae</taxon>
        <taxon>Anaerocolumna</taxon>
    </lineage>
</organism>
<accession>A0A7M3SAJ4</accession>
<sequence length="135" mass="16122">MPNRRELKLDDYGISSKRYKELCGFCEQYKEWKDELEFKKDTLKSKNITDMPLATSGEDATQVLAIRRIDLEEKCKIIEKTAKQTDEYLAPYIIKSVTEEVPCWYLEEIMGMATCRKDFYAARRYFFFLLDKNKR</sequence>
<evidence type="ECO:0000313" key="2">
    <source>
        <dbReference type="Proteomes" id="UP000515703"/>
    </source>
</evidence>
<dbReference type="Proteomes" id="UP000515703">
    <property type="component" value="Chromosome"/>
</dbReference>
<evidence type="ECO:0000313" key="1">
    <source>
        <dbReference type="EMBL" id="BCK01612.1"/>
    </source>
</evidence>
<reference evidence="1 2" key="1">
    <citation type="submission" date="2020-08" db="EMBL/GenBank/DDBJ databases">
        <title>Draft genome sequencing of an Anaerocolumna strain isolated from anoxic soil subjected to BSD treatment.</title>
        <authorList>
            <person name="Uek A."/>
            <person name="Tonouchi A."/>
        </authorList>
    </citation>
    <scope>NUCLEOTIDE SEQUENCE [LARGE SCALE GENOMIC DNA]</scope>
    <source>
        <strain evidence="1 2">CTTW</strain>
    </source>
</reference>
<dbReference type="RefSeq" id="WP_185257157.1">
    <property type="nucleotide sequence ID" value="NZ_AP023368.1"/>
</dbReference>
<protein>
    <submittedName>
        <fullName evidence="1">Uncharacterized protein</fullName>
    </submittedName>
</protein>